<keyword evidence="4" id="KW-1185">Reference proteome</keyword>
<evidence type="ECO:0000256" key="1">
    <source>
        <dbReference type="SAM" id="Phobius"/>
    </source>
</evidence>
<gene>
    <name evidence="2" type="ORF">CCMP2556_LOCUS11069</name>
    <name evidence="3" type="ORF">CCMP2556_LOCUS11100</name>
</gene>
<sequence length="361" mass="41098">MPEVFIAIRSCSFLNAWYDKIMMLCLALLAVAWIKPERDLVCSPEPLVYRVLQIAMWSRYNESSSQSWPVSAHEEGVTPFSRYPLQDTFYNTLAYSHIVFAVPYLSLILWQFLATKGTPDHVQRGLVLKWLALCVVGGGWMLQIRHSWFSDPKVFEKHPVLFSLPFARSFVSAFGTSTVVSALSCYLLGVKDKSRLAPAKGTRHLIILAAVLASLAVDVNAYVYIIQHLVKLPAWSSYGWEMLWEMTVIGSVFPLYDGLNAFVLLTWWHTGNLNYVEHHVMNAVWTMSKTCAAVLLFSAHDAHWFWPHPGLGLFQRWAVQLVPQLLILLPYLLRIFKHVAAAPSYQEYNALSPREVPGRKN</sequence>
<proteinExistence type="predicted"/>
<dbReference type="EMBL" id="CAXAMN010005225">
    <property type="protein sequence ID" value="CAK9012959.1"/>
    <property type="molecule type" value="Genomic_DNA"/>
</dbReference>
<dbReference type="Proteomes" id="UP001642484">
    <property type="component" value="Unassembled WGS sequence"/>
</dbReference>
<evidence type="ECO:0000313" key="2">
    <source>
        <dbReference type="EMBL" id="CAK9012959.1"/>
    </source>
</evidence>
<reference evidence="2 4" key="1">
    <citation type="submission" date="2024-02" db="EMBL/GenBank/DDBJ databases">
        <authorList>
            <person name="Chen Y."/>
            <person name="Shah S."/>
            <person name="Dougan E. K."/>
            <person name="Thang M."/>
            <person name="Chan C."/>
        </authorList>
    </citation>
    <scope>NUCLEOTIDE SEQUENCE [LARGE SCALE GENOMIC DNA]</scope>
</reference>
<organism evidence="2 4">
    <name type="scientific">Durusdinium trenchii</name>
    <dbReference type="NCBI Taxonomy" id="1381693"/>
    <lineage>
        <taxon>Eukaryota</taxon>
        <taxon>Sar</taxon>
        <taxon>Alveolata</taxon>
        <taxon>Dinophyceae</taxon>
        <taxon>Suessiales</taxon>
        <taxon>Symbiodiniaceae</taxon>
        <taxon>Durusdinium</taxon>
    </lineage>
</organism>
<name>A0ABP0JEX6_9DINO</name>
<feature type="transmembrane region" description="Helical" evidence="1">
    <location>
        <begin position="94"/>
        <end position="114"/>
    </location>
</feature>
<feature type="transmembrane region" description="Helical" evidence="1">
    <location>
        <begin position="317"/>
        <end position="336"/>
    </location>
</feature>
<feature type="transmembrane region" description="Helical" evidence="1">
    <location>
        <begin position="205"/>
        <end position="226"/>
    </location>
</feature>
<keyword evidence="1" id="KW-0812">Transmembrane</keyword>
<feature type="transmembrane region" description="Helical" evidence="1">
    <location>
        <begin position="166"/>
        <end position="189"/>
    </location>
</feature>
<evidence type="ECO:0000313" key="4">
    <source>
        <dbReference type="Proteomes" id="UP001642484"/>
    </source>
</evidence>
<dbReference type="EMBL" id="CAXAMN010005247">
    <property type="protein sequence ID" value="CAK9013038.1"/>
    <property type="molecule type" value="Genomic_DNA"/>
</dbReference>
<feature type="transmembrane region" description="Helical" evidence="1">
    <location>
        <begin position="126"/>
        <end position="146"/>
    </location>
</feature>
<feature type="transmembrane region" description="Helical" evidence="1">
    <location>
        <begin position="280"/>
        <end position="297"/>
    </location>
</feature>
<evidence type="ECO:0000313" key="3">
    <source>
        <dbReference type="EMBL" id="CAK9013038.1"/>
    </source>
</evidence>
<feature type="transmembrane region" description="Helical" evidence="1">
    <location>
        <begin position="12"/>
        <end position="34"/>
    </location>
</feature>
<comment type="caution">
    <text evidence="2">The sequence shown here is derived from an EMBL/GenBank/DDBJ whole genome shotgun (WGS) entry which is preliminary data.</text>
</comment>
<protein>
    <submittedName>
        <fullName evidence="2">Uncharacterized protein</fullName>
    </submittedName>
</protein>
<feature type="transmembrane region" description="Helical" evidence="1">
    <location>
        <begin position="246"/>
        <end position="268"/>
    </location>
</feature>
<keyword evidence="1" id="KW-1133">Transmembrane helix</keyword>
<accession>A0ABP0JEX6</accession>
<keyword evidence="1" id="KW-0472">Membrane</keyword>